<dbReference type="Proteomes" id="UP000012043">
    <property type="component" value="Unassembled WGS sequence"/>
</dbReference>
<dbReference type="PATRIC" id="fig|1197174.4.peg.2756"/>
<sequence>MKFIFKYLSAVALCCLLTMAFVAKAVSDPCFDDNKQYSQQCSHYHYDKVTAYFLDAFSTEQQVHISRVRSRTTGQLVYAHYDFVINCLVNCPVSDTDVMQEGLWAFRNALLENRLYEKVMEQCDPRVEVCCYDYGCSEIYSIGGGSTETSMSDNSSTDVSVQGNSGGGIRRVERILHGADAAVNLYQNLARDSRNAADFQQGHASQLRKPSLFSMRKINEGSYKVMMLTAENIYEDADGRVQHEPEQGLLYVDLTHNWGDQNNMALRNFLEMAFAIGTTYRCSQSTECKGEAEMLRCTVKMTCRQID</sequence>
<accession>J1Y9E0</accession>
<feature type="signal peptide" evidence="1">
    <location>
        <begin position="1"/>
        <end position="25"/>
    </location>
</feature>
<protein>
    <submittedName>
        <fullName evidence="2">Uncharacterized protein</fullName>
    </submittedName>
</protein>
<dbReference type="EMBL" id="ALAB01000037">
    <property type="protein sequence ID" value="EJI84375.1"/>
    <property type="molecule type" value="Genomic_DNA"/>
</dbReference>
<feature type="chain" id="PRO_5003746052" evidence="1">
    <location>
        <begin position="26"/>
        <end position="307"/>
    </location>
</feature>
<evidence type="ECO:0000313" key="3">
    <source>
        <dbReference type="Proteomes" id="UP000012043"/>
    </source>
</evidence>
<reference evidence="2 3" key="1">
    <citation type="journal article" date="2012" name="J. Bacteriol.">
        <title>Genome Sequence of Pectin-Degrading Alishewanella aestuarii Strain B11T, Isolated from Tidal Flat Sediment.</title>
        <authorList>
            <person name="Jung J."/>
            <person name="Choi S."/>
            <person name="Chun J."/>
            <person name="Park W."/>
        </authorList>
    </citation>
    <scope>NUCLEOTIDE SEQUENCE [LARGE SCALE GENOMIC DNA]</scope>
    <source>
        <strain evidence="2 3">B11</strain>
    </source>
</reference>
<name>J1Y9E0_9ALTE</name>
<dbReference type="RefSeq" id="WP_008609797.1">
    <property type="nucleotide sequence ID" value="NZ_ALAB01000037.1"/>
</dbReference>
<organism evidence="2 3">
    <name type="scientific">Alishewanella aestuarii B11</name>
    <dbReference type="NCBI Taxonomy" id="1197174"/>
    <lineage>
        <taxon>Bacteria</taxon>
        <taxon>Pseudomonadati</taxon>
        <taxon>Pseudomonadota</taxon>
        <taxon>Gammaproteobacteria</taxon>
        <taxon>Alteromonadales</taxon>
        <taxon>Alteromonadaceae</taxon>
        <taxon>Alishewanella</taxon>
    </lineage>
</organism>
<evidence type="ECO:0000256" key="1">
    <source>
        <dbReference type="SAM" id="SignalP"/>
    </source>
</evidence>
<comment type="caution">
    <text evidence="2">The sequence shown here is derived from an EMBL/GenBank/DDBJ whole genome shotgun (WGS) entry which is preliminary data.</text>
</comment>
<gene>
    <name evidence="2" type="ORF">AEST_28180</name>
</gene>
<keyword evidence="1" id="KW-0732">Signal</keyword>
<dbReference type="AlphaFoldDB" id="J1Y9E0"/>
<keyword evidence="3" id="KW-1185">Reference proteome</keyword>
<evidence type="ECO:0000313" key="2">
    <source>
        <dbReference type="EMBL" id="EJI84375.1"/>
    </source>
</evidence>
<proteinExistence type="predicted"/>